<dbReference type="PANTHER" id="PTHR34754:SF1">
    <property type="entry name" value="COILED-COIL DOMAIN-CONTAINING PROTEIN 60"/>
    <property type="match status" value="1"/>
</dbReference>
<organism evidence="2 3">
    <name type="scientific">Podilymbus podiceps</name>
    <name type="common">Pied-billed grebe</name>
    <dbReference type="NCBI Taxonomy" id="9252"/>
    <lineage>
        <taxon>Eukaryota</taxon>
        <taxon>Metazoa</taxon>
        <taxon>Chordata</taxon>
        <taxon>Craniata</taxon>
        <taxon>Vertebrata</taxon>
        <taxon>Euteleostomi</taxon>
        <taxon>Archelosauria</taxon>
        <taxon>Archosauria</taxon>
        <taxon>Dinosauria</taxon>
        <taxon>Saurischia</taxon>
        <taxon>Theropoda</taxon>
        <taxon>Coelurosauria</taxon>
        <taxon>Aves</taxon>
        <taxon>Neognathae</taxon>
        <taxon>Neoaves</taxon>
        <taxon>Mirandornithes</taxon>
        <taxon>Podicipediformes</taxon>
        <taxon>Podicipedidae</taxon>
        <taxon>Podilymbus</taxon>
    </lineage>
</organism>
<dbReference type="EMBL" id="VXAO01000124">
    <property type="protein sequence ID" value="NXL43714.1"/>
    <property type="molecule type" value="Genomic_DNA"/>
</dbReference>
<sequence>RHHINLVKQGGEYFHILRQESLERKNMLKAAQQAQGTRTEFQPPKYSSDTEESEEEINTCSLTEGNHLRKSGKKKKKMTLRSFTPVYSSVLIPSPPGAKSEHLFRQLCAIHWLLEALTLQSSSLMHSILTCWNPRDPGGCKKTVKEIEEEKLARYMWELFITNTKKCTWKARYSPLSRMLNKTSTPGISQLSSQSSPHGQTPRGSVTSTVFCSEDTVKVNVASSDVLSESAPAKAQHSLFPSLQKVIQITLEEVSKDVHNQDTVQKTALQRLLSVGQKTYRVNMPVTKDQETITPRKQRPRKQGFLCCFSCSCHTSSFIKSKSNLCANMRQKFTAVREEAACSLHDTLERLERRQEDRCCQKYQALKQFKYFRRDMERIRQLDMRDEREHDEDVLNWFPVLLARLPESAKSDHYVQKILKKLENYGKTPDLKIHPDTFLNVLADLQVWELCSPDIAAAVEFVRESIVQMPEEDFSKWFQTRLA</sequence>
<gene>
    <name evidence="2" type="primary">Ccdc60</name>
    <name evidence="2" type="ORF">PODPOD_R00148</name>
</gene>
<feature type="region of interest" description="Disordered" evidence="1">
    <location>
        <begin position="27"/>
        <end position="59"/>
    </location>
</feature>
<dbReference type="InterPro" id="IPR031526">
    <property type="entry name" value="DUF4698"/>
</dbReference>
<evidence type="ECO:0000256" key="1">
    <source>
        <dbReference type="SAM" id="MobiDB-lite"/>
    </source>
</evidence>
<feature type="non-terminal residue" evidence="2">
    <location>
        <position position="483"/>
    </location>
</feature>
<dbReference type="OrthoDB" id="10017343at2759"/>
<dbReference type="AlphaFoldDB" id="A0A7L0SMQ7"/>
<accession>A0A7L0SMQ7</accession>
<evidence type="ECO:0000313" key="2">
    <source>
        <dbReference type="EMBL" id="NXL43714.1"/>
    </source>
</evidence>
<keyword evidence="3" id="KW-1185">Reference proteome</keyword>
<name>A0A7L0SMQ7_PODPO</name>
<dbReference type="PANTHER" id="PTHR34754">
    <property type="entry name" value="COILED-COIL DOMAIN-CONTAINING PROTEIN 60"/>
    <property type="match status" value="1"/>
</dbReference>
<comment type="caution">
    <text evidence="2">The sequence shown here is derived from an EMBL/GenBank/DDBJ whole genome shotgun (WGS) entry which is preliminary data.</text>
</comment>
<reference evidence="2 3" key="1">
    <citation type="submission" date="2019-09" db="EMBL/GenBank/DDBJ databases">
        <title>Bird 10,000 Genomes (B10K) Project - Family phase.</title>
        <authorList>
            <person name="Zhang G."/>
        </authorList>
    </citation>
    <scope>NUCLEOTIDE SEQUENCE [LARGE SCALE GENOMIC DNA]</scope>
    <source>
        <strain evidence="2">B10K-DU-009-04</strain>
        <tissue evidence="2">Mixed tissue sample</tissue>
    </source>
</reference>
<feature type="non-terminal residue" evidence="2">
    <location>
        <position position="1"/>
    </location>
</feature>
<dbReference type="Proteomes" id="UP000555275">
    <property type="component" value="Unassembled WGS sequence"/>
</dbReference>
<evidence type="ECO:0000313" key="3">
    <source>
        <dbReference type="Proteomes" id="UP000555275"/>
    </source>
</evidence>
<proteinExistence type="predicted"/>
<feature type="region of interest" description="Disordered" evidence="1">
    <location>
        <begin position="184"/>
        <end position="207"/>
    </location>
</feature>
<dbReference type="Pfam" id="PF15769">
    <property type="entry name" value="DUF4698"/>
    <property type="match status" value="1"/>
</dbReference>
<protein>
    <submittedName>
        <fullName evidence="2">CCD60 protein</fullName>
    </submittedName>
</protein>